<dbReference type="RefSeq" id="WP_184588040.1">
    <property type="nucleotide sequence ID" value="NZ_BMUP01000001.1"/>
</dbReference>
<dbReference type="PRINTS" id="PR00039">
    <property type="entry name" value="HTHLYSR"/>
</dbReference>
<dbReference type="Gene3D" id="3.40.190.10">
    <property type="entry name" value="Periplasmic binding protein-like II"/>
    <property type="match status" value="2"/>
</dbReference>
<proteinExistence type="inferred from homology"/>
<dbReference type="GO" id="GO:0003677">
    <property type="term" value="F:DNA binding"/>
    <property type="evidence" value="ECO:0007669"/>
    <property type="project" value="UniProtKB-KW"/>
</dbReference>
<dbReference type="EMBL" id="JACHXE010000001">
    <property type="protein sequence ID" value="MBB3074505.1"/>
    <property type="molecule type" value="Genomic_DNA"/>
</dbReference>
<gene>
    <name evidence="7" type="ORF">FHS41_000974</name>
</gene>
<dbReference type="InterPro" id="IPR005119">
    <property type="entry name" value="LysR_subst-bd"/>
</dbReference>
<dbReference type="AlphaFoldDB" id="A0A7W5EZJ0"/>
<accession>A0A7W5EZJ0</accession>
<organism evidence="7 8">
    <name type="scientific">Streptomyces violarus</name>
    <dbReference type="NCBI Taxonomy" id="67380"/>
    <lineage>
        <taxon>Bacteria</taxon>
        <taxon>Bacillati</taxon>
        <taxon>Actinomycetota</taxon>
        <taxon>Actinomycetes</taxon>
        <taxon>Kitasatosporales</taxon>
        <taxon>Streptomycetaceae</taxon>
        <taxon>Streptomyces</taxon>
    </lineage>
</organism>
<dbReference type="GO" id="GO:0032993">
    <property type="term" value="C:protein-DNA complex"/>
    <property type="evidence" value="ECO:0007669"/>
    <property type="project" value="TreeGrafter"/>
</dbReference>
<keyword evidence="4" id="KW-0804">Transcription</keyword>
<dbReference type="InterPro" id="IPR000847">
    <property type="entry name" value="LysR_HTH_N"/>
</dbReference>
<dbReference type="PANTHER" id="PTHR30346:SF17">
    <property type="entry name" value="LYSR FAMILY TRANSCRIPTIONAL REGULATOR"/>
    <property type="match status" value="1"/>
</dbReference>
<comment type="similarity">
    <text evidence="1">Belongs to the LysR transcriptional regulatory family.</text>
</comment>
<evidence type="ECO:0000256" key="1">
    <source>
        <dbReference type="ARBA" id="ARBA00009437"/>
    </source>
</evidence>
<evidence type="ECO:0000256" key="4">
    <source>
        <dbReference type="ARBA" id="ARBA00023163"/>
    </source>
</evidence>
<evidence type="ECO:0000313" key="7">
    <source>
        <dbReference type="EMBL" id="MBB3074505.1"/>
    </source>
</evidence>
<feature type="region of interest" description="Disordered" evidence="5">
    <location>
        <begin position="311"/>
        <end position="353"/>
    </location>
</feature>
<dbReference type="SUPFAM" id="SSF46785">
    <property type="entry name" value="Winged helix' DNA-binding domain"/>
    <property type="match status" value="1"/>
</dbReference>
<dbReference type="GO" id="GO:0003700">
    <property type="term" value="F:DNA-binding transcription factor activity"/>
    <property type="evidence" value="ECO:0007669"/>
    <property type="project" value="InterPro"/>
</dbReference>
<dbReference type="InterPro" id="IPR036390">
    <property type="entry name" value="WH_DNA-bd_sf"/>
</dbReference>
<sequence length="353" mass="37830">MNGQNVFESEGITAGDLRCLRYFLAVADELSFGRAAVRLHMTQPGLSQGIKALERRLGMPLFERDRQGVALTAAGRVLEPKARQLLSHAEEFDRFASVLAGRHNGKLTLSYSRSGGIGLASELTSRFREQYPHMTVETATGHTHSNVERIRMRTIDVGFIRPPIDGDDLQCSVIAYDQVVVAFPVGHPLADRPGVSPADLAGERLVFFPRERSGLWESILGAVYGPGAAPEISRLEPDEAHMLAAVAQGAGITLVTEPSAALLAVPGVVFRSFTVPVVVPMALAWRKDNANAALHTFVSFVHGAVGPAVPAPSPPDAVGAARGRHGRPSEGAKASRIPHTPAMRELRPSGARR</sequence>
<keyword evidence="8" id="KW-1185">Reference proteome</keyword>
<dbReference type="Pfam" id="PF00126">
    <property type="entry name" value="HTH_1"/>
    <property type="match status" value="1"/>
</dbReference>
<feature type="domain" description="HTH lysR-type" evidence="6">
    <location>
        <begin position="16"/>
        <end position="72"/>
    </location>
</feature>
<keyword evidence="2" id="KW-0805">Transcription regulation</keyword>
<keyword evidence="3 7" id="KW-0238">DNA-binding</keyword>
<comment type="caution">
    <text evidence="7">The sequence shown here is derived from an EMBL/GenBank/DDBJ whole genome shotgun (WGS) entry which is preliminary data.</text>
</comment>
<dbReference type="PANTHER" id="PTHR30346">
    <property type="entry name" value="TRANSCRIPTIONAL DUAL REGULATOR HCAR-RELATED"/>
    <property type="match status" value="1"/>
</dbReference>
<name>A0A7W5EZJ0_9ACTN</name>
<dbReference type="Pfam" id="PF03466">
    <property type="entry name" value="LysR_substrate"/>
    <property type="match status" value="1"/>
</dbReference>
<evidence type="ECO:0000256" key="3">
    <source>
        <dbReference type="ARBA" id="ARBA00023125"/>
    </source>
</evidence>
<protein>
    <submittedName>
        <fullName evidence="7">DNA-binding transcriptional LysR family regulator</fullName>
    </submittedName>
</protein>
<dbReference type="Gene3D" id="1.10.10.10">
    <property type="entry name" value="Winged helix-like DNA-binding domain superfamily/Winged helix DNA-binding domain"/>
    <property type="match status" value="1"/>
</dbReference>
<evidence type="ECO:0000313" key="8">
    <source>
        <dbReference type="Proteomes" id="UP000572907"/>
    </source>
</evidence>
<dbReference type="FunFam" id="1.10.10.10:FF:000001">
    <property type="entry name" value="LysR family transcriptional regulator"/>
    <property type="match status" value="1"/>
</dbReference>
<dbReference type="Proteomes" id="UP000572907">
    <property type="component" value="Unassembled WGS sequence"/>
</dbReference>
<dbReference type="InterPro" id="IPR036388">
    <property type="entry name" value="WH-like_DNA-bd_sf"/>
</dbReference>
<dbReference type="PROSITE" id="PS50931">
    <property type="entry name" value="HTH_LYSR"/>
    <property type="match status" value="1"/>
</dbReference>
<reference evidence="7 8" key="1">
    <citation type="submission" date="2020-08" db="EMBL/GenBank/DDBJ databases">
        <title>Genomic Encyclopedia of Type Strains, Phase III (KMG-III): the genomes of soil and plant-associated and newly described type strains.</title>
        <authorList>
            <person name="Whitman W."/>
        </authorList>
    </citation>
    <scope>NUCLEOTIDE SEQUENCE [LARGE SCALE GENOMIC DNA]</scope>
    <source>
        <strain evidence="7 8">CECT 3237</strain>
    </source>
</reference>
<evidence type="ECO:0000256" key="5">
    <source>
        <dbReference type="SAM" id="MobiDB-lite"/>
    </source>
</evidence>
<evidence type="ECO:0000256" key="2">
    <source>
        <dbReference type="ARBA" id="ARBA00023015"/>
    </source>
</evidence>
<dbReference type="CDD" id="cd08414">
    <property type="entry name" value="PBP2_LTTR_aromatics_like"/>
    <property type="match status" value="1"/>
</dbReference>
<evidence type="ECO:0000259" key="6">
    <source>
        <dbReference type="PROSITE" id="PS50931"/>
    </source>
</evidence>
<dbReference type="SUPFAM" id="SSF53850">
    <property type="entry name" value="Periplasmic binding protein-like II"/>
    <property type="match status" value="1"/>
</dbReference>